<sequence length="89" mass="9667">MNQRTDTPRRPASAAAITARTFADEATERRDAAALAWDRLDIPEGQRQDRITAHLADRALTAYVASVVAKAPPLTADQSRRITTLLAPA</sequence>
<name>A0AA96JBI1_9MICO</name>
<accession>A0AA96JBI1</accession>
<proteinExistence type="predicted"/>
<dbReference type="EMBL" id="CP134880">
    <property type="protein sequence ID" value="WNM28093.1"/>
    <property type="molecule type" value="Genomic_DNA"/>
</dbReference>
<protein>
    <submittedName>
        <fullName evidence="1">Uncharacterized protein</fullName>
    </submittedName>
</protein>
<dbReference type="RefSeq" id="WP_313544399.1">
    <property type="nucleotide sequence ID" value="NZ_CP134880.1"/>
</dbReference>
<organism evidence="1">
    <name type="scientific">Demequina capsici</name>
    <dbReference type="NCBI Taxonomy" id="3075620"/>
    <lineage>
        <taxon>Bacteria</taxon>
        <taxon>Bacillati</taxon>
        <taxon>Actinomycetota</taxon>
        <taxon>Actinomycetes</taxon>
        <taxon>Micrococcales</taxon>
        <taxon>Demequinaceae</taxon>
        <taxon>Demequina</taxon>
    </lineage>
</organism>
<dbReference type="AlphaFoldDB" id="A0AA96JBI1"/>
<dbReference type="KEGG" id="dcp:RN607_03565"/>
<gene>
    <name evidence="1" type="ORF">RN607_03565</name>
</gene>
<reference evidence="1" key="1">
    <citation type="submission" date="2023-09" db="EMBL/GenBank/DDBJ databases">
        <title>Demequina sp. a novel bacteria isolated from Capsicum annuum.</title>
        <authorList>
            <person name="Humaira Z."/>
            <person name="Lee J."/>
            <person name="Cho D."/>
        </authorList>
    </citation>
    <scope>NUCLEOTIDE SEQUENCE</scope>
    <source>
        <strain evidence="1">PMTSA13</strain>
    </source>
</reference>
<dbReference type="Proteomes" id="UP001303408">
    <property type="component" value="Chromosome"/>
</dbReference>
<evidence type="ECO:0000313" key="1">
    <source>
        <dbReference type="EMBL" id="WNM28093.1"/>
    </source>
</evidence>